<keyword evidence="6 11" id="KW-0378">Hydrolase</keyword>
<evidence type="ECO:0000256" key="6">
    <source>
        <dbReference type="ARBA" id="ARBA00022801"/>
    </source>
</evidence>
<evidence type="ECO:0000259" key="12">
    <source>
        <dbReference type="Pfam" id="PF01643"/>
    </source>
</evidence>
<dbReference type="EMBL" id="JABFOF010000004">
    <property type="protein sequence ID" value="KAG2399287.1"/>
    <property type="molecule type" value="Genomic_DNA"/>
</dbReference>
<dbReference type="InterPro" id="IPR049427">
    <property type="entry name" value="Acyl-ACP_TE_C"/>
</dbReference>
<organism evidence="14 15">
    <name type="scientific">Phaseolus angularis</name>
    <name type="common">Azuki bean</name>
    <name type="synonym">Vigna angularis</name>
    <dbReference type="NCBI Taxonomy" id="3914"/>
    <lineage>
        <taxon>Eukaryota</taxon>
        <taxon>Viridiplantae</taxon>
        <taxon>Streptophyta</taxon>
        <taxon>Embryophyta</taxon>
        <taxon>Tracheophyta</taxon>
        <taxon>Spermatophyta</taxon>
        <taxon>Magnoliopsida</taxon>
        <taxon>eudicotyledons</taxon>
        <taxon>Gunneridae</taxon>
        <taxon>Pentapetalae</taxon>
        <taxon>rosids</taxon>
        <taxon>fabids</taxon>
        <taxon>Fabales</taxon>
        <taxon>Fabaceae</taxon>
        <taxon>Papilionoideae</taxon>
        <taxon>50 kb inversion clade</taxon>
        <taxon>NPAAA clade</taxon>
        <taxon>indigoferoid/millettioid clade</taxon>
        <taxon>Phaseoleae</taxon>
        <taxon>Vigna</taxon>
    </lineage>
</organism>
<dbReference type="InterPro" id="IPR029069">
    <property type="entry name" value="HotDog_dom_sf"/>
</dbReference>
<comment type="caution">
    <text evidence="14">The sequence shown here is derived from an EMBL/GenBank/DDBJ whole genome shotgun (WGS) entry which is preliminary data.</text>
</comment>
<evidence type="ECO:0000256" key="5">
    <source>
        <dbReference type="ARBA" id="ARBA00022640"/>
    </source>
</evidence>
<reference evidence="14 15" key="1">
    <citation type="submission" date="2020-05" db="EMBL/GenBank/DDBJ databases">
        <title>Vigna angularis (adzuki bean) Var. LongXiaoDou No. 4 denovo assembly.</title>
        <authorList>
            <person name="Xiang H."/>
        </authorList>
    </citation>
    <scope>NUCLEOTIDE SEQUENCE [LARGE SCALE GENOMIC DNA]</scope>
    <source>
        <tissue evidence="14">Leaf</tissue>
    </source>
</reference>
<evidence type="ECO:0000313" key="15">
    <source>
        <dbReference type="Proteomes" id="UP000743370"/>
    </source>
</evidence>
<evidence type="ECO:0000256" key="8">
    <source>
        <dbReference type="ARBA" id="ARBA00022946"/>
    </source>
</evidence>
<keyword evidence="3 11" id="KW-0444">Lipid biosynthesis</keyword>
<dbReference type="InterPro" id="IPR002864">
    <property type="entry name" value="Acyl-ACP_thioesterase_NHD"/>
</dbReference>
<sequence length="430" mass="49662">MNSAMTSSMVAPINMGKQLLGNWYNTNRRFSLCSHCTPVGLNTRNGLKDVPLINGTTRRKLGNESTEDFATFLRGSFVEGRFVYRQNFFVRSYETGPDKTISMETLTNFLQESALNHVSSCGFSQNSFGTSYEMDLRKLIWVVTRIQVQVQRYSRWGDEIEVETWIDVGGKNGTRRDWIIRDRYTKEIIAKATSMWAIMNRETRRLSKMPEEVRQELDPFYFNKFAIATEEIDQQKIQKLTDATAEGFRFGVTVKGYKILLTWFLSVHAILQPGWNDMDVNQHVNNAKYTRWISESVPRKMLEDYKMTSMILEFRRECTHSDILESMTSASAKVIGASNNKYVSRKPNLQFIHLLRLQDNKTELACCFGTSNHEMIDWFGSLLKNDSNFTESADPITLERFSKVSLSVSLFDIESALDLDHSFQVRSFHV</sequence>
<evidence type="ECO:0000256" key="4">
    <source>
        <dbReference type="ARBA" id="ARBA00022528"/>
    </source>
</evidence>
<keyword evidence="8" id="KW-0809">Transit peptide</keyword>
<dbReference type="Pfam" id="PF01643">
    <property type="entry name" value="Acyl-ACP_TE"/>
    <property type="match status" value="1"/>
</dbReference>
<evidence type="ECO:0000256" key="2">
    <source>
        <dbReference type="ARBA" id="ARBA00006500"/>
    </source>
</evidence>
<evidence type="ECO:0000256" key="1">
    <source>
        <dbReference type="ARBA" id="ARBA00004229"/>
    </source>
</evidence>
<feature type="domain" description="Acyl-ACP thioesterase-like C-terminal" evidence="13">
    <location>
        <begin position="271"/>
        <end position="358"/>
    </location>
</feature>
<dbReference type="PANTHER" id="PTHR31727:SF5">
    <property type="entry name" value="ACYL-[ACYL-CARRIER-PROTEIN] HYDROLASE"/>
    <property type="match status" value="1"/>
</dbReference>
<evidence type="ECO:0000256" key="9">
    <source>
        <dbReference type="ARBA" id="ARBA00023098"/>
    </source>
</evidence>
<comment type="subcellular location">
    <subcellularLocation>
        <location evidence="1 11">Plastid</location>
        <location evidence="1 11">Chloroplast</location>
    </subcellularLocation>
</comment>
<evidence type="ECO:0000313" key="14">
    <source>
        <dbReference type="EMBL" id="KAG2399287.1"/>
    </source>
</evidence>
<feature type="domain" description="Acyl-ACP thioesterase N-terminal hotdog" evidence="12">
    <location>
        <begin position="83"/>
        <end position="216"/>
    </location>
</feature>
<keyword evidence="7 11" id="KW-0276">Fatty acid metabolism</keyword>
<dbReference type="GO" id="GO:0016297">
    <property type="term" value="F:fatty acyl-[ACP] hydrolase activity"/>
    <property type="evidence" value="ECO:0007669"/>
    <property type="project" value="InterPro"/>
</dbReference>
<name>A0A8T0KHA4_PHAAN</name>
<protein>
    <recommendedName>
        <fullName evidence="11">Acyl-[acyl-carrier-protein] hydrolase</fullName>
        <ecNumber evidence="11">3.1.2.-</ecNumber>
    </recommendedName>
</protein>
<evidence type="ECO:0000256" key="3">
    <source>
        <dbReference type="ARBA" id="ARBA00022516"/>
    </source>
</evidence>
<gene>
    <name evidence="14" type="ORF">HKW66_Vig0082310</name>
</gene>
<dbReference type="InterPro" id="IPR045023">
    <property type="entry name" value="FATA/B"/>
</dbReference>
<accession>A0A8T0KHA4</accession>
<evidence type="ECO:0000259" key="13">
    <source>
        <dbReference type="Pfam" id="PF20791"/>
    </source>
</evidence>
<dbReference type="Pfam" id="PF20791">
    <property type="entry name" value="Acyl-ACP_TE_C"/>
    <property type="match status" value="1"/>
</dbReference>
<dbReference type="SUPFAM" id="SSF54637">
    <property type="entry name" value="Thioesterase/thiol ester dehydrase-isomerase"/>
    <property type="match status" value="2"/>
</dbReference>
<keyword evidence="10 11" id="KW-0275">Fatty acid biosynthesis</keyword>
<dbReference type="EC" id="3.1.2.-" evidence="11"/>
<keyword evidence="9 11" id="KW-0443">Lipid metabolism</keyword>
<evidence type="ECO:0000256" key="11">
    <source>
        <dbReference type="RuleBase" id="RU363096"/>
    </source>
</evidence>
<keyword evidence="4 11" id="KW-0150">Chloroplast</keyword>
<dbReference type="Proteomes" id="UP000743370">
    <property type="component" value="Unassembled WGS sequence"/>
</dbReference>
<dbReference type="GO" id="GO:0009507">
    <property type="term" value="C:chloroplast"/>
    <property type="evidence" value="ECO:0007669"/>
    <property type="project" value="UniProtKB-SubCell"/>
</dbReference>
<dbReference type="GO" id="GO:0000036">
    <property type="term" value="F:acyl carrier activity"/>
    <property type="evidence" value="ECO:0007669"/>
    <property type="project" value="TreeGrafter"/>
</dbReference>
<evidence type="ECO:0000256" key="7">
    <source>
        <dbReference type="ARBA" id="ARBA00022832"/>
    </source>
</evidence>
<dbReference type="AlphaFoldDB" id="A0A8T0KHA4"/>
<comment type="similarity">
    <text evidence="2 11">Belongs to the acyl-ACP thioesterase family.</text>
</comment>
<dbReference type="Gene3D" id="3.10.129.10">
    <property type="entry name" value="Hotdog Thioesterase"/>
    <property type="match status" value="1"/>
</dbReference>
<proteinExistence type="inferred from homology"/>
<evidence type="ECO:0000256" key="10">
    <source>
        <dbReference type="ARBA" id="ARBA00023160"/>
    </source>
</evidence>
<dbReference type="PANTHER" id="PTHR31727">
    <property type="entry name" value="OLEOYL-ACYL CARRIER PROTEIN THIOESTERASE 1, CHLOROPLASTIC"/>
    <property type="match status" value="1"/>
</dbReference>
<dbReference type="CDD" id="cd00586">
    <property type="entry name" value="4HBT"/>
    <property type="match status" value="1"/>
</dbReference>
<keyword evidence="5 11" id="KW-0934">Plastid</keyword>
<comment type="function">
    <text evidence="11">Plays an essential role in chain termination during de novo fatty acid synthesis.</text>
</comment>